<dbReference type="EMBL" id="JAGIXG020000067">
    <property type="protein sequence ID" value="KAI6778470.1"/>
    <property type="molecule type" value="Genomic_DNA"/>
</dbReference>
<keyword evidence="12" id="KW-1185">Reference proteome</keyword>
<dbReference type="GO" id="GO:0046872">
    <property type="term" value="F:metal ion binding"/>
    <property type="evidence" value="ECO:0007669"/>
    <property type="project" value="UniProtKB-KW"/>
</dbReference>
<evidence type="ECO:0000256" key="4">
    <source>
        <dbReference type="ARBA" id="ARBA00022801"/>
    </source>
</evidence>
<feature type="transmembrane region" description="Helical" evidence="8">
    <location>
        <begin position="437"/>
        <end position="458"/>
    </location>
</feature>
<dbReference type="GeneID" id="75826885"/>
<evidence type="ECO:0000256" key="2">
    <source>
        <dbReference type="ARBA" id="ARBA00022723"/>
    </source>
</evidence>
<organism evidence="11 12">
    <name type="scientific">Emericellopsis cladophorae</name>
    <dbReference type="NCBI Taxonomy" id="2686198"/>
    <lineage>
        <taxon>Eukaryota</taxon>
        <taxon>Fungi</taxon>
        <taxon>Dikarya</taxon>
        <taxon>Ascomycota</taxon>
        <taxon>Pezizomycotina</taxon>
        <taxon>Sordariomycetes</taxon>
        <taxon>Hypocreomycetidae</taxon>
        <taxon>Hypocreales</taxon>
        <taxon>Bionectriaceae</taxon>
        <taxon>Emericellopsis</taxon>
    </lineage>
</organism>
<dbReference type="PANTHER" id="PTHR46471">
    <property type="entry name" value="CHITIN DEACETYLASE"/>
    <property type="match status" value="1"/>
</dbReference>
<dbReference type="AlphaFoldDB" id="A0A9P9XW07"/>
<feature type="region of interest" description="Disordered" evidence="7">
    <location>
        <begin position="267"/>
        <end position="310"/>
    </location>
</feature>
<dbReference type="Pfam" id="PF01522">
    <property type="entry name" value="Polysacc_deac_1"/>
    <property type="match status" value="1"/>
</dbReference>
<reference evidence="11" key="2">
    <citation type="submission" date="2022-07" db="EMBL/GenBank/DDBJ databases">
        <authorList>
            <person name="Goncalves M.F.M."/>
            <person name="Hilario S."/>
            <person name="Van De Peer Y."/>
            <person name="Esteves A.C."/>
            <person name="Alves A."/>
        </authorList>
    </citation>
    <scope>NUCLEOTIDE SEQUENCE</scope>
    <source>
        <strain evidence="11">MUM 19.33</strain>
    </source>
</reference>
<feature type="compositionally biased region" description="Basic and acidic residues" evidence="7">
    <location>
        <begin position="278"/>
        <end position="291"/>
    </location>
</feature>
<keyword evidence="4" id="KW-0378">Hydrolase</keyword>
<feature type="chain" id="PRO_5040139427" description="NodB homology domain-containing protein" evidence="9">
    <location>
        <begin position="25"/>
        <end position="573"/>
    </location>
</feature>
<dbReference type="Gene3D" id="3.20.20.370">
    <property type="entry name" value="Glycoside hydrolase/deacetylase"/>
    <property type="match status" value="2"/>
</dbReference>
<keyword evidence="8" id="KW-0472">Membrane</keyword>
<keyword evidence="2" id="KW-0479">Metal-binding</keyword>
<evidence type="ECO:0000259" key="10">
    <source>
        <dbReference type="PROSITE" id="PS51677"/>
    </source>
</evidence>
<proteinExistence type="predicted"/>
<reference evidence="11" key="1">
    <citation type="journal article" date="2021" name="J Fungi (Basel)">
        <title>Genomic and Metabolomic Analyses of the Marine Fungus Emericellopsis cladophorae: Insights into Saltwater Adaptability Mechanisms and Its Biosynthetic Potential.</title>
        <authorList>
            <person name="Goncalves M.F.M."/>
            <person name="Hilario S."/>
            <person name="Van de Peer Y."/>
            <person name="Esteves A.C."/>
            <person name="Alves A."/>
        </authorList>
    </citation>
    <scope>NUCLEOTIDE SEQUENCE</scope>
    <source>
        <strain evidence="11">MUM 19.33</strain>
    </source>
</reference>
<keyword evidence="8" id="KW-0812">Transmembrane</keyword>
<dbReference type="PROSITE" id="PS51677">
    <property type="entry name" value="NODB"/>
    <property type="match status" value="1"/>
</dbReference>
<feature type="region of interest" description="Disordered" evidence="7">
    <location>
        <begin position="469"/>
        <end position="573"/>
    </location>
</feature>
<sequence length="573" mass="62212">MMGKRQRITLLALATAFLATPVVTQRPQLGAVPYGVEIRSCTRPNMVALTFDDGPSHLTPDLLDLLDEQGVMATFFLNGNNMGEGPITDQSLGHGSVIRRIYQSGHQIGSHTWSHTDFNTISDDQRWDELVELDAALLGIIGIKWDLDTNDWKQDEQASRDTFSQTLEWQNSAIVLAHDIHEMTVYSLAAYMISTARAKGFSLVTVGECLGDPRGNWYRTGGSSSRTNTKNFQKQRQNLQEGSSSATPVSPDMVTWASSSDLSASVGPSVSAAAEDSDASRSSDDSTEGNKRSPSTGLRSPISSTMSGEDRKTELLSCVTSFFRTALIWTSCDESDLSCWCADANRETLAKGITECFNENENWDEGDIRRLMSSYQTVCDIAGGIVARQPTPILSVGDTTKTDSPRPTGSLKSGEGDLIAVPPPAPSNNEIPLAAKIGMAVGFPVLGLLCAILVCLYIRERRRRKGLEWTTTSTATTTPRKDKRSSLGSKRTTGTTMSLAGASHHHAGRHDSVRGTQGSHSDMRRSDSGVWRPSRSEQDVISPSSGESGQGKKSLGRVLEEPPRPSYFQELPS</sequence>
<name>A0A9P9XW07_9HYPO</name>
<keyword evidence="3 9" id="KW-0732">Signal</keyword>
<feature type="compositionally biased region" description="Polar residues" evidence="7">
    <location>
        <begin position="292"/>
        <end position="307"/>
    </location>
</feature>
<keyword evidence="8" id="KW-1133">Transmembrane helix</keyword>
<evidence type="ECO:0000256" key="7">
    <source>
        <dbReference type="SAM" id="MobiDB-lite"/>
    </source>
</evidence>
<accession>A0A9P9XW07</accession>
<feature type="compositionally biased region" description="Polar residues" evidence="7">
    <location>
        <begin position="221"/>
        <end position="248"/>
    </location>
</feature>
<dbReference type="OrthoDB" id="407355at2759"/>
<comment type="cofactor">
    <cofactor evidence="1">
        <name>Co(2+)</name>
        <dbReference type="ChEBI" id="CHEBI:48828"/>
    </cofactor>
</comment>
<evidence type="ECO:0000256" key="1">
    <source>
        <dbReference type="ARBA" id="ARBA00001941"/>
    </source>
</evidence>
<feature type="signal peptide" evidence="9">
    <location>
        <begin position="1"/>
        <end position="24"/>
    </location>
</feature>
<evidence type="ECO:0000313" key="12">
    <source>
        <dbReference type="Proteomes" id="UP001055219"/>
    </source>
</evidence>
<dbReference type="InterPro" id="IPR002509">
    <property type="entry name" value="NODB_dom"/>
</dbReference>
<evidence type="ECO:0000256" key="8">
    <source>
        <dbReference type="SAM" id="Phobius"/>
    </source>
</evidence>
<feature type="domain" description="NodB homology" evidence="10">
    <location>
        <begin position="45"/>
        <end position="136"/>
    </location>
</feature>
<evidence type="ECO:0000256" key="3">
    <source>
        <dbReference type="ARBA" id="ARBA00022729"/>
    </source>
</evidence>
<evidence type="ECO:0000256" key="9">
    <source>
        <dbReference type="SAM" id="SignalP"/>
    </source>
</evidence>
<keyword evidence="5" id="KW-0119">Carbohydrate metabolism</keyword>
<dbReference type="GO" id="GO:0005975">
    <property type="term" value="P:carbohydrate metabolic process"/>
    <property type="evidence" value="ECO:0007669"/>
    <property type="project" value="InterPro"/>
</dbReference>
<dbReference type="GO" id="GO:0016810">
    <property type="term" value="F:hydrolase activity, acting on carbon-nitrogen (but not peptide) bonds"/>
    <property type="evidence" value="ECO:0007669"/>
    <property type="project" value="InterPro"/>
</dbReference>
<dbReference type="InterPro" id="IPR011330">
    <property type="entry name" value="Glyco_hydro/deAcase_b/a-brl"/>
</dbReference>
<feature type="region of interest" description="Disordered" evidence="7">
    <location>
        <begin position="394"/>
        <end position="423"/>
    </location>
</feature>
<dbReference type="Proteomes" id="UP001055219">
    <property type="component" value="Unassembled WGS sequence"/>
</dbReference>
<keyword evidence="6" id="KW-0170">Cobalt</keyword>
<evidence type="ECO:0000313" key="11">
    <source>
        <dbReference type="EMBL" id="KAI6778470.1"/>
    </source>
</evidence>
<comment type="caution">
    <text evidence="11">The sequence shown here is derived from an EMBL/GenBank/DDBJ whole genome shotgun (WGS) entry which is preliminary data.</text>
</comment>
<dbReference type="PANTHER" id="PTHR46471:SF4">
    <property type="entry name" value="CHITIN DEACETYLASE"/>
    <property type="match status" value="1"/>
</dbReference>
<feature type="compositionally biased region" description="Polar residues" evidence="7">
    <location>
        <begin position="486"/>
        <end position="498"/>
    </location>
</feature>
<evidence type="ECO:0000256" key="6">
    <source>
        <dbReference type="ARBA" id="ARBA00023285"/>
    </source>
</evidence>
<dbReference type="SUPFAM" id="SSF88713">
    <property type="entry name" value="Glycoside hydrolase/deacetylase"/>
    <property type="match status" value="1"/>
</dbReference>
<gene>
    <name evidence="11" type="ORF">J7T54_000365</name>
</gene>
<feature type="region of interest" description="Disordered" evidence="7">
    <location>
        <begin position="215"/>
        <end position="252"/>
    </location>
</feature>
<dbReference type="RefSeq" id="XP_051359326.1">
    <property type="nucleotide sequence ID" value="XM_051509673.1"/>
</dbReference>
<evidence type="ECO:0000256" key="5">
    <source>
        <dbReference type="ARBA" id="ARBA00023277"/>
    </source>
</evidence>
<protein>
    <recommendedName>
        <fullName evidence="10">NodB homology domain-containing protein</fullName>
    </recommendedName>
</protein>